<proteinExistence type="predicted"/>
<dbReference type="GO" id="GO:0005829">
    <property type="term" value="C:cytosol"/>
    <property type="evidence" value="ECO:0007669"/>
    <property type="project" value="TreeGrafter"/>
</dbReference>
<dbReference type="GO" id="GO:0016491">
    <property type="term" value="F:oxidoreductase activity"/>
    <property type="evidence" value="ECO:0007669"/>
    <property type="project" value="UniProtKB-ARBA"/>
</dbReference>
<accession>A0A1H5T2K5</accession>
<dbReference type="Proteomes" id="UP000236728">
    <property type="component" value="Unassembled WGS sequence"/>
</dbReference>
<feature type="domain" description="Cysteine-rich" evidence="1">
    <location>
        <begin position="29"/>
        <end position="110"/>
    </location>
</feature>
<dbReference type="PANTHER" id="PTHR30296">
    <property type="entry name" value="UNCHARACTERIZED PROTEIN YKGE"/>
    <property type="match status" value="1"/>
</dbReference>
<gene>
    <name evidence="2" type="ORF">SAMN05421819_0449</name>
</gene>
<feature type="domain" description="Cysteine-rich" evidence="1">
    <location>
        <begin position="160"/>
        <end position="244"/>
    </location>
</feature>
<dbReference type="Pfam" id="PF02754">
    <property type="entry name" value="CCG"/>
    <property type="match status" value="2"/>
</dbReference>
<name>A0A1H5T2K5_9BACT</name>
<evidence type="ECO:0000259" key="1">
    <source>
        <dbReference type="Pfam" id="PF02754"/>
    </source>
</evidence>
<dbReference type="InterPro" id="IPR004017">
    <property type="entry name" value="Cys_rich_dom"/>
</dbReference>
<keyword evidence="3" id="KW-1185">Reference proteome</keyword>
<evidence type="ECO:0000313" key="3">
    <source>
        <dbReference type="Proteomes" id="UP000236728"/>
    </source>
</evidence>
<sequence length="275" mass="30146">MSASPAQSALVSGLTARGYFNGRPTPLRIALFVACYNDTLFPQTGIAVTELLERLGHTVEFPLAQTCCGQMHYNTGYHGEAVPLVRRFVELFRDAETVCVPSASCVAMMREHYELIARNEDDPRLLAEVQALLPRVFEFSELLTKKLKVTDVGAHFPHSVTYHPSCHSLRMLNIREEPLTLLRAVDGLNLIELPNREQCCGFGGTFAVKNMDVSTAMLAEKKACVIETKADVVTSLDNSCLMNIWGGLHRDGSSVRTVHIAEILNSVKGLAGGNA</sequence>
<reference evidence="2 3" key="1">
    <citation type="submission" date="2016-10" db="EMBL/GenBank/DDBJ databases">
        <authorList>
            <person name="de Groot N.N."/>
        </authorList>
    </citation>
    <scope>NUCLEOTIDE SEQUENCE [LARGE SCALE GENOMIC DNA]</scope>
    <source>
        <strain evidence="2 3">DSM 22489</strain>
    </source>
</reference>
<dbReference type="EMBL" id="FNVA01000001">
    <property type="protein sequence ID" value="SEF57020.1"/>
    <property type="molecule type" value="Genomic_DNA"/>
</dbReference>
<evidence type="ECO:0000313" key="2">
    <source>
        <dbReference type="EMBL" id="SEF57020.1"/>
    </source>
</evidence>
<dbReference type="AlphaFoldDB" id="A0A1H5T2K5"/>
<protein>
    <submittedName>
        <fullName evidence="2">L-lactate dehydrogenase complex protein LldE</fullName>
    </submittedName>
</protein>
<organism evidence="2 3">
    <name type="scientific">Bryocella elongata</name>
    <dbReference type="NCBI Taxonomy" id="863522"/>
    <lineage>
        <taxon>Bacteria</taxon>
        <taxon>Pseudomonadati</taxon>
        <taxon>Acidobacteriota</taxon>
        <taxon>Terriglobia</taxon>
        <taxon>Terriglobales</taxon>
        <taxon>Acidobacteriaceae</taxon>
        <taxon>Bryocella</taxon>
    </lineage>
</organism>
<dbReference type="PANTHER" id="PTHR30296:SF0">
    <property type="entry name" value="LACTATE UTILIZATION PROTEIN A"/>
    <property type="match status" value="1"/>
</dbReference>